<dbReference type="EC" id="2.4.1.258" evidence="3"/>
<keyword evidence="6 12" id="KW-0812">Transmembrane</keyword>
<proteinExistence type="predicted"/>
<evidence type="ECO:0000256" key="9">
    <source>
        <dbReference type="ARBA" id="ARBA00023136"/>
    </source>
</evidence>
<sequence length="442" mass="51235">MVMKRAVSFLYGLLHETYGFWVLSPIIIFTEIICCLFIVEKVPYTEIDWIAYMQQVSGFLNGTLDYDKLEGQTGPCVYPAGHLYVYTFLHWITDGGSVIKTAQFVFLGLYIITLMLVFNIYRLSFQAPPYSLFFMCIVSYRIHSIYLLRLFNDPVAMFFLYASINAFLYNRFTVASILFSLGVSVKMNILLFLPAFLIVLVWHKGLLETIGHLCECFVVQLAVGTPFLFHNSWAYLSSAFNFSRQFMYKWTVNWRFLPESIFLDRQFHLILLIFHLCLLLIFFVKFIRSRGGLWNYLCIFDPERNPKFDPAAVLYPMFVCNFVGVVVSRSLHYQFYIWYFHTIPYLLWCVKSFSTPVKLLILGLIEISWNTYPSTIWSSGLLNLCHLTLLVGLIMGSVPIKSISHCVKKESINNNSTHTPSKIHPHKKVSKPPRTGGKHKQA</sequence>
<feature type="transmembrane region" description="Helical" evidence="12">
    <location>
        <begin position="104"/>
        <end position="124"/>
    </location>
</feature>
<keyword evidence="5 13" id="KW-0808">Transferase</keyword>
<keyword evidence="9 12" id="KW-0472">Membrane</keyword>
<feature type="transmembrane region" description="Helical" evidence="12">
    <location>
        <begin position="308"/>
        <end position="327"/>
    </location>
</feature>
<feature type="transmembrane region" description="Helical" evidence="12">
    <location>
        <begin position="209"/>
        <end position="229"/>
    </location>
</feature>
<feature type="region of interest" description="Disordered" evidence="11">
    <location>
        <begin position="413"/>
        <end position="442"/>
    </location>
</feature>
<feature type="transmembrane region" description="Helical" evidence="12">
    <location>
        <begin position="178"/>
        <end position="202"/>
    </location>
</feature>
<organism evidence="13 14">
    <name type="scientific">Schistosoma japonicum</name>
    <name type="common">Blood fluke</name>
    <dbReference type="NCBI Taxonomy" id="6182"/>
    <lineage>
        <taxon>Eukaryota</taxon>
        <taxon>Metazoa</taxon>
        <taxon>Spiralia</taxon>
        <taxon>Lophotrochozoa</taxon>
        <taxon>Platyhelminthes</taxon>
        <taxon>Trematoda</taxon>
        <taxon>Digenea</taxon>
        <taxon>Strigeidida</taxon>
        <taxon>Schistosomatoidea</taxon>
        <taxon>Schistosomatidae</taxon>
        <taxon>Schistosoma</taxon>
    </lineage>
</organism>
<dbReference type="Proteomes" id="UP000311919">
    <property type="component" value="Unassembled WGS sequence"/>
</dbReference>
<dbReference type="STRING" id="6182.A0A4Z2CND4"/>
<evidence type="ECO:0000256" key="8">
    <source>
        <dbReference type="ARBA" id="ARBA00022989"/>
    </source>
</evidence>
<keyword evidence="7" id="KW-0256">Endoplasmic reticulum</keyword>
<dbReference type="PANTHER" id="PTHR12646">
    <property type="entry name" value="NOT56 - RELATED"/>
    <property type="match status" value="1"/>
</dbReference>
<dbReference type="EMBL" id="SKCS01000524">
    <property type="protein sequence ID" value="TNN05489.1"/>
    <property type="molecule type" value="Genomic_DNA"/>
</dbReference>
<dbReference type="GO" id="GO:0005789">
    <property type="term" value="C:endoplasmic reticulum membrane"/>
    <property type="evidence" value="ECO:0007669"/>
    <property type="project" value="UniProtKB-SubCell"/>
</dbReference>
<comment type="caution">
    <text evidence="13">The sequence shown here is derived from an EMBL/GenBank/DDBJ whole genome shotgun (WGS) entry which is preliminary data.</text>
</comment>
<evidence type="ECO:0000313" key="14">
    <source>
        <dbReference type="Proteomes" id="UP000311919"/>
    </source>
</evidence>
<comment type="subcellular location">
    <subcellularLocation>
        <location evidence="1">Endoplasmic reticulum membrane</location>
        <topology evidence="1">Multi-pass membrane protein</topology>
    </subcellularLocation>
</comment>
<dbReference type="PANTHER" id="PTHR12646:SF0">
    <property type="entry name" value="DOL-P-MAN:MAN(5)GLCNAC(2)-PP-DOL ALPHA-1,3-MANNOSYLTRANSFERASE"/>
    <property type="match status" value="1"/>
</dbReference>
<feature type="transmembrane region" description="Helical" evidence="12">
    <location>
        <begin position="155"/>
        <end position="172"/>
    </location>
</feature>
<evidence type="ECO:0000256" key="3">
    <source>
        <dbReference type="ARBA" id="ARBA00011964"/>
    </source>
</evidence>
<feature type="transmembrane region" description="Helical" evidence="12">
    <location>
        <begin position="381"/>
        <end position="400"/>
    </location>
</feature>
<evidence type="ECO:0000256" key="6">
    <source>
        <dbReference type="ARBA" id="ARBA00022692"/>
    </source>
</evidence>
<comment type="pathway">
    <text evidence="2">Protein modification; protein glycosylation.</text>
</comment>
<feature type="transmembrane region" description="Helical" evidence="12">
    <location>
        <begin position="20"/>
        <end position="39"/>
    </location>
</feature>
<evidence type="ECO:0000256" key="10">
    <source>
        <dbReference type="ARBA" id="ARBA00049506"/>
    </source>
</evidence>
<accession>A0A4Z2CND4</accession>
<keyword evidence="14" id="KW-1185">Reference proteome</keyword>
<comment type="catalytic activity">
    <reaction evidence="10">
        <text>an alpha-D-Man-(1-&gt;2)-alpha-D-Man-(1-&gt;2)-alpha-D-Man-(1-&gt;3)-[alpha-D-Man-(1-&gt;6)]-beta-D-Man-(1-&gt;4)-beta-D-GlcNAc-(1-&gt;4)-alpha-D-GlcNAc-diphospho-di-trans,poly-cis-dolichol + a di-trans,poly-cis-dolichyl beta-D-mannosyl phosphate = an alpha-D-Man-(1-&gt;2)-alpha-D-Man-(1-&gt;2)-alpha-D-Man-(1-&gt;3)-[alpha-D-Man-(1-&gt;3)-alpha-D-Man-(1-&gt;6)]-beta-D-Man-(1-&gt;4)-beta-D-GlcNAc-(1-&gt;4)-alpha-D-GlcNAc-diphospho-di-trans,poly-cis-dolichol + a di-trans,poly-cis-dolichyl phosphate + H(+)</text>
        <dbReference type="Rhea" id="RHEA:29527"/>
        <dbReference type="Rhea" id="RHEA-COMP:19498"/>
        <dbReference type="Rhea" id="RHEA-COMP:19501"/>
        <dbReference type="Rhea" id="RHEA-COMP:19516"/>
        <dbReference type="Rhea" id="RHEA-COMP:19517"/>
        <dbReference type="ChEBI" id="CHEBI:15378"/>
        <dbReference type="ChEBI" id="CHEBI:57683"/>
        <dbReference type="ChEBI" id="CHEBI:58211"/>
        <dbReference type="ChEBI" id="CHEBI:132515"/>
        <dbReference type="ChEBI" id="CHEBI:132516"/>
        <dbReference type="EC" id="2.4.1.258"/>
    </reaction>
    <physiologicalReaction direction="left-to-right" evidence="10">
        <dbReference type="Rhea" id="RHEA:29528"/>
    </physiologicalReaction>
</comment>
<evidence type="ECO:0000256" key="12">
    <source>
        <dbReference type="SAM" id="Phobius"/>
    </source>
</evidence>
<feature type="compositionally biased region" description="Basic residues" evidence="11">
    <location>
        <begin position="421"/>
        <end position="442"/>
    </location>
</feature>
<keyword evidence="4 13" id="KW-0328">Glycosyltransferase</keyword>
<dbReference type="OrthoDB" id="20028at2759"/>
<evidence type="ECO:0000256" key="4">
    <source>
        <dbReference type="ARBA" id="ARBA00022676"/>
    </source>
</evidence>
<reference evidence="13 14" key="1">
    <citation type="submission" date="2019-03" db="EMBL/GenBank/DDBJ databases">
        <title>An improved genome assembly of the fluke Schistosoma japonicum.</title>
        <authorList>
            <person name="Hu W."/>
            <person name="Luo F."/>
            <person name="Yin M."/>
            <person name="Mo X."/>
            <person name="Sun C."/>
            <person name="Wu Q."/>
            <person name="Zhu B."/>
            <person name="Xiang M."/>
            <person name="Wang J."/>
            <person name="Wang Y."/>
            <person name="Zhang T."/>
            <person name="Xu B."/>
            <person name="Zheng H."/>
            <person name="Feng Z."/>
        </authorList>
    </citation>
    <scope>NUCLEOTIDE SEQUENCE [LARGE SCALE GENOMIC DNA]</scope>
    <source>
        <strain evidence="13">HuSjv2</strain>
        <tissue evidence="13">Worms</tissue>
    </source>
</reference>
<evidence type="ECO:0000313" key="13">
    <source>
        <dbReference type="EMBL" id="TNN05490.1"/>
    </source>
</evidence>
<evidence type="ECO:0000256" key="5">
    <source>
        <dbReference type="ARBA" id="ARBA00022679"/>
    </source>
</evidence>
<gene>
    <name evidence="13" type="ORF">EWB00_009220</name>
</gene>
<evidence type="ECO:0000256" key="1">
    <source>
        <dbReference type="ARBA" id="ARBA00004477"/>
    </source>
</evidence>
<dbReference type="Pfam" id="PF05208">
    <property type="entry name" value="ALG3"/>
    <property type="match status" value="1"/>
</dbReference>
<dbReference type="EMBL" id="SKCS01000524">
    <property type="protein sequence ID" value="TNN05490.1"/>
    <property type="molecule type" value="Genomic_DNA"/>
</dbReference>
<evidence type="ECO:0000256" key="7">
    <source>
        <dbReference type="ARBA" id="ARBA00022824"/>
    </source>
</evidence>
<protein>
    <recommendedName>
        <fullName evidence="3">dolichyl-P-Man:Man5GlcNAc2-PP-dolichol alpha-1,3-mannosyltransferase</fullName>
        <ecNumber evidence="3">2.4.1.258</ecNumber>
    </recommendedName>
</protein>
<dbReference type="InterPro" id="IPR007873">
    <property type="entry name" value="Glycosyltransferase_ALG3"/>
</dbReference>
<dbReference type="GO" id="GO:0052925">
    <property type="term" value="F:dol-P-Man:Man(5)GlcNAc(2)-PP-Dol alpha-1,3-mannosyltransferase activity"/>
    <property type="evidence" value="ECO:0007669"/>
    <property type="project" value="UniProtKB-EC"/>
</dbReference>
<name>A0A4Z2CND4_SCHJA</name>
<feature type="transmembrane region" description="Helical" evidence="12">
    <location>
        <begin position="267"/>
        <end position="287"/>
    </location>
</feature>
<evidence type="ECO:0000256" key="2">
    <source>
        <dbReference type="ARBA" id="ARBA00004922"/>
    </source>
</evidence>
<evidence type="ECO:0000256" key="11">
    <source>
        <dbReference type="SAM" id="MobiDB-lite"/>
    </source>
</evidence>
<dbReference type="AlphaFoldDB" id="A0A4Z2CND4"/>
<keyword evidence="8 12" id="KW-1133">Transmembrane helix</keyword>